<dbReference type="PANTHER" id="PTHR10272">
    <property type="entry name" value="PLATELET-ACTIVATING FACTOR ACETYLHYDROLASE"/>
    <property type="match status" value="1"/>
</dbReference>
<dbReference type="STRING" id="478744.SAMN05444359_104115"/>
<name>A0A1H9CA34_9BACT</name>
<dbReference type="GO" id="GO:0016042">
    <property type="term" value="P:lipid catabolic process"/>
    <property type="evidence" value="ECO:0007669"/>
    <property type="project" value="UniProtKB-KW"/>
</dbReference>
<keyword evidence="6" id="KW-1185">Reference proteome</keyword>
<reference evidence="6" key="1">
    <citation type="submission" date="2016-10" db="EMBL/GenBank/DDBJ databases">
        <authorList>
            <person name="Varghese N."/>
            <person name="Submissions S."/>
        </authorList>
    </citation>
    <scope>NUCLEOTIDE SEQUENCE [LARGE SCALE GENOMIC DNA]</scope>
    <source>
        <strain evidence="6">DSM 24740</strain>
    </source>
</reference>
<evidence type="ECO:0000256" key="4">
    <source>
        <dbReference type="SAM" id="SignalP"/>
    </source>
</evidence>
<feature type="chain" id="PRO_5011480471" evidence="4">
    <location>
        <begin position="20"/>
        <end position="420"/>
    </location>
</feature>
<evidence type="ECO:0000256" key="3">
    <source>
        <dbReference type="ARBA" id="ARBA00023098"/>
    </source>
</evidence>
<evidence type="ECO:0000256" key="2">
    <source>
        <dbReference type="ARBA" id="ARBA00022963"/>
    </source>
</evidence>
<protein>
    <submittedName>
        <fullName evidence="5">Platelet-activating factor acetylhydrolase, isoform II</fullName>
    </submittedName>
</protein>
<dbReference type="InParanoid" id="A0A1H9CA34"/>
<keyword evidence="2" id="KW-0442">Lipid degradation</keyword>
<keyword evidence="1 5" id="KW-0378">Hydrolase</keyword>
<evidence type="ECO:0000256" key="1">
    <source>
        <dbReference type="ARBA" id="ARBA00022801"/>
    </source>
</evidence>
<dbReference type="Gene3D" id="3.40.50.1820">
    <property type="entry name" value="alpha/beta hydrolase"/>
    <property type="match status" value="1"/>
</dbReference>
<gene>
    <name evidence="5" type="ORF">SAMN05444359_104115</name>
</gene>
<dbReference type="PANTHER" id="PTHR10272:SF0">
    <property type="entry name" value="PLATELET-ACTIVATING FACTOR ACETYLHYDROLASE"/>
    <property type="match status" value="1"/>
</dbReference>
<dbReference type="Pfam" id="PF03403">
    <property type="entry name" value="PAF-AH_p_II"/>
    <property type="match status" value="1"/>
</dbReference>
<keyword evidence="4" id="KW-0732">Signal</keyword>
<evidence type="ECO:0000313" key="5">
    <source>
        <dbReference type="EMBL" id="SEP97827.1"/>
    </source>
</evidence>
<keyword evidence="3" id="KW-0443">Lipid metabolism</keyword>
<dbReference type="EMBL" id="FOFB01000004">
    <property type="protein sequence ID" value="SEP97827.1"/>
    <property type="molecule type" value="Genomic_DNA"/>
</dbReference>
<feature type="signal peptide" evidence="4">
    <location>
        <begin position="1"/>
        <end position="19"/>
    </location>
</feature>
<dbReference type="OrthoDB" id="9814760at2"/>
<dbReference type="GO" id="GO:0003847">
    <property type="term" value="F:1-alkyl-2-acetylglycerophosphocholine esterase activity"/>
    <property type="evidence" value="ECO:0007669"/>
    <property type="project" value="TreeGrafter"/>
</dbReference>
<sequence>MLKKITLFLLIGLSTTLSAQFIYGDPLPDAPALSARGEHAVGVRTITITNPDQPNVAAGAKEGTFTSYDRDLKVEIWYPADADLNATIEYPEVMGQSPDTTRPIIPFTFLGRATRDAKPKKGTSPYPLVIISHGYTGSRYLMTYLTENLASKGYVVAAIEHKESTFTDAGPFPATLYFRPIDIVFTLDQIDARSKAGSDSFLSGLADASNTAIVGYSMGGYGVLNVGGAGYNPQFAAFFAAQNGGNTAISRHIMGDPAYKGGTDDRIKAVVALAPWGKTFQVWNDEGLANLKKPTFFIAGSQDDISGYENGIKAIYEGAVNTERYLLTYEGARHNVAPNPAPPEALAPGLHIDEFLRYADSVWDTRRMNNVNQHFITAFLGLKLMGKTEYSKYLNLPEVAAEKGWEGFKPRTAVGLTLEK</sequence>
<organism evidence="5 6">
    <name type="scientific">Neolewinella agarilytica</name>
    <dbReference type="NCBI Taxonomy" id="478744"/>
    <lineage>
        <taxon>Bacteria</taxon>
        <taxon>Pseudomonadati</taxon>
        <taxon>Bacteroidota</taxon>
        <taxon>Saprospiria</taxon>
        <taxon>Saprospirales</taxon>
        <taxon>Lewinellaceae</taxon>
        <taxon>Neolewinella</taxon>
    </lineage>
</organism>
<accession>A0A1H9CA34</accession>
<dbReference type="RefSeq" id="WP_090165983.1">
    <property type="nucleotide sequence ID" value="NZ_FOFB01000004.1"/>
</dbReference>
<dbReference type="AlphaFoldDB" id="A0A1H9CA34"/>
<evidence type="ECO:0000313" key="6">
    <source>
        <dbReference type="Proteomes" id="UP000199021"/>
    </source>
</evidence>
<dbReference type="Proteomes" id="UP000199021">
    <property type="component" value="Unassembled WGS sequence"/>
</dbReference>
<proteinExistence type="predicted"/>
<dbReference type="SUPFAM" id="SSF53474">
    <property type="entry name" value="alpha/beta-Hydrolases"/>
    <property type="match status" value="1"/>
</dbReference>
<dbReference type="InterPro" id="IPR029058">
    <property type="entry name" value="AB_hydrolase_fold"/>
</dbReference>